<sequence>MNYYKSNSCVGPDMHMVRNPKDSLAGMLKRSVTSYSDMHMVRNPKDSLAGMLKRSVTSYSDMHMV</sequence>
<name>A0AAE1AYM6_9GAST</name>
<protein>
    <submittedName>
        <fullName evidence="1">Uncharacterized protein</fullName>
    </submittedName>
</protein>
<organism evidence="1 2">
    <name type="scientific">Elysia crispata</name>
    <name type="common">lettuce slug</name>
    <dbReference type="NCBI Taxonomy" id="231223"/>
    <lineage>
        <taxon>Eukaryota</taxon>
        <taxon>Metazoa</taxon>
        <taxon>Spiralia</taxon>
        <taxon>Lophotrochozoa</taxon>
        <taxon>Mollusca</taxon>
        <taxon>Gastropoda</taxon>
        <taxon>Heterobranchia</taxon>
        <taxon>Euthyneura</taxon>
        <taxon>Panpulmonata</taxon>
        <taxon>Sacoglossa</taxon>
        <taxon>Placobranchoidea</taxon>
        <taxon>Plakobranchidae</taxon>
        <taxon>Elysia</taxon>
    </lineage>
</organism>
<comment type="caution">
    <text evidence="1">The sequence shown here is derived from an EMBL/GenBank/DDBJ whole genome shotgun (WGS) entry which is preliminary data.</text>
</comment>
<dbReference type="EMBL" id="JAWDGP010000881">
    <property type="protein sequence ID" value="KAK3796479.1"/>
    <property type="molecule type" value="Genomic_DNA"/>
</dbReference>
<accession>A0AAE1AYM6</accession>
<proteinExistence type="predicted"/>
<keyword evidence="2" id="KW-1185">Reference proteome</keyword>
<dbReference type="AlphaFoldDB" id="A0AAE1AYM6"/>
<evidence type="ECO:0000313" key="2">
    <source>
        <dbReference type="Proteomes" id="UP001283361"/>
    </source>
</evidence>
<evidence type="ECO:0000313" key="1">
    <source>
        <dbReference type="EMBL" id="KAK3796479.1"/>
    </source>
</evidence>
<dbReference type="Proteomes" id="UP001283361">
    <property type="component" value="Unassembled WGS sequence"/>
</dbReference>
<gene>
    <name evidence="1" type="ORF">RRG08_009256</name>
</gene>
<reference evidence="1" key="1">
    <citation type="journal article" date="2023" name="G3 (Bethesda)">
        <title>A reference genome for the long-term kleptoplast-retaining sea slug Elysia crispata morphotype clarki.</title>
        <authorList>
            <person name="Eastman K.E."/>
            <person name="Pendleton A.L."/>
            <person name="Shaikh M.A."/>
            <person name="Suttiyut T."/>
            <person name="Ogas R."/>
            <person name="Tomko P."/>
            <person name="Gavelis G."/>
            <person name="Widhalm J.R."/>
            <person name="Wisecaver J.H."/>
        </authorList>
    </citation>
    <scope>NUCLEOTIDE SEQUENCE</scope>
    <source>
        <strain evidence="1">ECLA1</strain>
    </source>
</reference>